<evidence type="ECO:0000313" key="1">
    <source>
        <dbReference type="EMBL" id="QHS95963.1"/>
    </source>
</evidence>
<protein>
    <submittedName>
        <fullName evidence="1">Uncharacterized protein</fullName>
    </submittedName>
</protein>
<name>A0A6C0BXH6_9ZZZZ</name>
<reference evidence="1" key="1">
    <citation type="journal article" date="2020" name="Nature">
        <title>Giant virus diversity and host interactions through global metagenomics.</title>
        <authorList>
            <person name="Schulz F."/>
            <person name="Roux S."/>
            <person name="Paez-Espino D."/>
            <person name="Jungbluth S."/>
            <person name="Walsh D.A."/>
            <person name="Denef V.J."/>
            <person name="McMahon K.D."/>
            <person name="Konstantinidis K.T."/>
            <person name="Eloe-Fadrosh E.A."/>
            <person name="Kyrpides N.C."/>
            <person name="Woyke T."/>
        </authorList>
    </citation>
    <scope>NUCLEOTIDE SEQUENCE</scope>
    <source>
        <strain evidence="1">GVMAG-M-3300019093-7</strain>
    </source>
</reference>
<dbReference type="InterPro" id="IPR023214">
    <property type="entry name" value="HAD_sf"/>
</dbReference>
<sequence>MTTNKNPGKVVVFDMDETLGYFTQFSYFWENMKVYFNEHQNNVKEKQLDDNFNKILDLYPEYIRPNISSILKYLKHKVEINKCQGVMIYTNNNGSKEWIYHIKDFFEEKIKYKLFNHVICAFKVDGKQIEMCRTTYEKTVKDFIKCTKLPENTQICFLDDLFHPKMNYENVYYIKLKAYKYDLTFDEIMKRFSNSDIGKKLLNDQQQEEFHDYMSQIFHSYQNVTKIKEEQDIDKIITKQTMLYLQNFFYSKQLETIRKNNGISIPKPVIKSRKTNKNVRNKSLKKE</sequence>
<organism evidence="1">
    <name type="scientific">viral metagenome</name>
    <dbReference type="NCBI Taxonomy" id="1070528"/>
    <lineage>
        <taxon>unclassified sequences</taxon>
        <taxon>metagenomes</taxon>
        <taxon>organismal metagenomes</taxon>
    </lineage>
</organism>
<dbReference type="AlphaFoldDB" id="A0A6C0BXH6"/>
<dbReference type="InterPro" id="IPR036412">
    <property type="entry name" value="HAD-like_sf"/>
</dbReference>
<dbReference type="EMBL" id="MN739261">
    <property type="protein sequence ID" value="QHS95963.1"/>
    <property type="molecule type" value="Genomic_DNA"/>
</dbReference>
<proteinExistence type="predicted"/>
<dbReference type="Gene3D" id="3.40.50.1000">
    <property type="entry name" value="HAD superfamily/HAD-like"/>
    <property type="match status" value="1"/>
</dbReference>
<dbReference type="SUPFAM" id="SSF56784">
    <property type="entry name" value="HAD-like"/>
    <property type="match status" value="1"/>
</dbReference>
<accession>A0A6C0BXH6</accession>